<organism evidence="2 3">
    <name type="scientific">Candidatus Dojkabacteria bacterium</name>
    <dbReference type="NCBI Taxonomy" id="2099670"/>
    <lineage>
        <taxon>Bacteria</taxon>
        <taxon>Candidatus Dojkabacteria</taxon>
    </lineage>
</organism>
<keyword evidence="1" id="KW-1133">Transmembrane helix</keyword>
<name>A0A955RHX9_9BACT</name>
<comment type="caution">
    <text evidence="2">The sequence shown here is derived from an EMBL/GenBank/DDBJ whole genome shotgun (WGS) entry which is preliminary data.</text>
</comment>
<dbReference type="AlphaFoldDB" id="A0A955RHX9"/>
<dbReference type="Proteomes" id="UP000782843">
    <property type="component" value="Unassembled WGS sequence"/>
</dbReference>
<reference evidence="2" key="1">
    <citation type="submission" date="2020-04" db="EMBL/GenBank/DDBJ databases">
        <authorList>
            <person name="Zhang T."/>
        </authorList>
    </citation>
    <scope>NUCLEOTIDE SEQUENCE</scope>
    <source>
        <strain evidence="2">HKST-UBA10</strain>
    </source>
</reference>
<sequence>MKETALTFTLYTLGFTVTAYVLSQYIQYESIIYVAVYGLIWTFMLAVAEYIAKFFLLPINNFTYFLVTVVGTAILFVVTQNLAPGILFNGGEFTGYSNGFFIIPEMELNIVETIFLNSIILGFVAVYFRYLLDKK</sequence>
<evidence type="ECO:0000313" key="3">
    <source>
        <dbReference type="Proteomes" id="UP000782843"/>
    </source>
</evidence>
<feature type="transmembrane region" description="Helical" evidence="1">
    <location>
        <begin position="64"/>
        <end position="83"/>
    </location>
</feature>
<feature type="transmembrane region" description="Helical" evidence="1">
    <location>
        <begin position="114"/>
        <end position="132"/>
    </location>
</feature>
<accession>A0A955RHX9</accession>
<evidence type="ECO:0000313" key="2">
    <source>
        <dbReference type="EMBL" id="MCA9382212.1"/>
    </source>
</evidence>
<keyword evidence="1" id="KW-0472">Membrane</keyword>
<feature type="transmembrane region" description="Helical" evidence="1">
    <location>
        <begin position="33"/>
        <end position="52"/>
    </location>
</feature>
<gene>
    <name evidence="2" type="ORF">KC660_02275</name>
</gene>
<proteinExistence type="predicted"/>
<dbReference type="EMBL" id="JAGQLG010000083">
    <property type="protein sequence ID" value="MCA9382212.1"/>
    <property type="molecule type" value="Genomic_DNA"/>
</dbReference>
<reference evidence="2" key="2">
    <citation type="journal article" date="2021" name="Microbiome">
        <title>Successional dynamics and alternative stable states in a saline activated sludge microbial community over 9 years.</title>
        <authorList>
            <person name="Wang Y."/>
            <person name="Ye J."/>
            <person name="Ju F."/>
            <person name="Liu L."/>
            <person name="Boyd J.A."/>
            <person name="Deng Y."/>
            <person name="Parks D.H."/>
            <person name="Jiang X."/>
            <person name="Yin X."/>
            <person name="Woodcroft B.J."/>
            <person name="Tyson G.W."/>
            <person name="Hugenholtz P."/>
            <person name="Polz M.F."/>
            <person name="Zhang T."/>
        </authorList>
    </citation>
    <scope>NUCLEOTIDE SEQUENCE</scope>
    <source>
        <strain evidence="2">HKST-UBA10</strain>
    </source>
</reference>
<evidence type="ECO:0000256" key="1">
    <source>
        <dbReference type="SAM" id="Phobius"/>
    </source>
</evidence>
<protein>
    <submittedName>
        <fullName evidence="2">Uncharacterized protein</fullName>
    </submittedName>
</protein>
<keyword evidence="1" id="KW-0812">Transmembrane</keyword>